<sequence length="348" mass="39435">MLDSNNAKSKDLSNRLRNYLQAVLHIRTDLEPWKSKDKLPMFLAKAFNFYEADLLSTPCLFVVVPKGSELTPSELEKRHANLRKYIDDVIVFVFEAMSSHVRARLIEKALPFVVPDNQLYIPALGMDLREYFRSKMPTSSESLSPAAQVVLFRHLLIPNQDTWTPSNLAKKLRYSAMTVGRAFDELSANKLASVEPLGRSKLLVFSLPPDEIFETARPLLRSPVKSIHFFRPKDMPVGYYGTTLPQTFAAGGESALAERSMLNPPSRPHFAVGPKDWKSFQAGEFGEEVDDFEEAGYGVDVWRYDPDIVTGNNQADPLSLFMQFQAHEDERVAEAAAQLMENVRWYRG</sequence>
<protein>
    <recommendedName>
        <fullName evidence="3">MarR family transcriptional regulator</fullName>
    </recommendedName>
</protein>
<evidence type="ECO:0008006" key="3">
    <source>
        <dbReference type="Google" id="ProtNLM"/>
    </source>
</evidence>
<name>A0AAN0M6F1_9RHOB</name>
<reference evidence="1 2" key="2">
    <citation type="submission" date="2024-08" db="EMBL/GenBank/DDBJ databases">
        <title>Phylogenomic analyses of a clade within the roseobacter group suggest taxonomic reassignments of species of the genera Aestuariivita, Citreicella, Loktanella, Nautella, Pelagibaca, Ruegeria, Thalassobius, Thiobacimonas and Tropicibacter, and the proposal o.</title>
        <authorList>
            <person name="Jeon C.O."/>
        </authorList>
    </citation>
    <scope>NUCLEOTIDE SEQUENCE [LARGE SCALE GENOMIC DNA]</scope>
    <source>
        <strain evidence="1 2">SS1-5</strain>
        <plasmid evidence="1 2">pSS1-5</plasmid>
    </source>
</reference>
<dbReference type="Proteomes" id="UP001470809">
    <property type="component" value="Plasmid pSS1-5"/>
</dbReference>
<proteinExistence type="predicted"/>
<dbReference type="RefSeq" id="WP_342075113.1">
    <property type="nucleotide sequence ID" value="NZ_CP151764.2"/>
</dbReference>
<gene>
    <name evidence="1" type="ORF">AABB31_01350</name>
</gene>
<keyword evidence="2" id="KW-1185">Reference proteome</keyword>
<dbReference type="AlphaFoldDB" id="A0AAN0M6F1"/>
<evidence type="ECO:0000313" key="2">
    <source>
        <dbReference type="Proteomes" id="UP001470809"/>
    </source>
</evidence>
<reference evidence="2" key="1">
    <citation type="submission" date="2024-04" db="EMBL/GenBank/DDBJ databases">
        <title>Phylogenomic analyses of a clade within the roseobacter group suggest taxonomic reassignments of species of the genera Aestuariivita, Citreicella, Loktanella, Nautella, Pelagibaca, Ruegeria, Thalassobius, Thiobacimonas and Tropicibacter, and the proposal o.</title>
        <authorList>
            <person name="Jeon C.O."/>
        </authorList>
    </citation>
    <scope>NUCLEOTIDE SEQUENCE [LARGE SCALE GENOMIC DNA]</scope>
    <source>
        <strain evidence="2">SS1-5</strain>
        <plasmid evidence="2">pSS1-5</plasmid>
    </source>
</reference>
<keyword evidence="1" id="KW-0614">Plasmid</keyword>
<organism evidence="1 2">
    <name type="scientific">Yoonia rhodophyticola</name>
    <dbReference type="NCBI Taxonomy" id="3137370"/>
    <lineage>
        <taxon>Bacteria</taxon>
        <taxon>Pseudomonadati</taxon>
        <taxon>Pseudomonadota</taxon>
        <taxon>Alphaproteobacteria</taxon>
        <taxon>Rhodobacterales</taxon>
        <taxon>Paracoccaceae</taxon>
        <taxon>Yoonia</taxon>
    </lineage>
</organism>
<evidence type="ECO:0000313" key="1">
    <source>
        <dbReference type="EMBL" id="WZU65780.1"/>
    </source>
</evidence>
<dbReference type="EMBL" id="CP151764">
    <property type="protein sequence ID" value="WZU65780.1"/>
    <property type="molecule type" value="Genomic_DNA"/>
</dbReference>
<geneLocation type="plasmid" evidence="1 2">
    <name>pSS1-5</name>
</geneLocation>
<dbReference type="KEGG" id="yrh:AABB31_01350"/>
<accession>A0AAN0M6F1</accession>